<feature type="compositionally biased region" description="Basic and acidic residues" evidence="1">
    <location>
        <begin position="21"/>
        <end position="39"/>
    </location>
</feature>
<feature type="compositionally biased region" description="Basic and acidic residues" evidence="1">
    <location>
        <begin position="1"/>
        <end position="13"/>
    </location>
</feature>
<dbReference type="EMBL" id="BKCJ011807279">
    <property type="protein sequence ID" value="GFD54555.1"/>
    <property type="molecule type" value="Genomic_DNA"/>
</dbReference>
<sequence>VQHQADSHRKYQLHDAATGRSLEEKGKEGHGLGGERKSEQANLQPIPDCFSPAHLMVCTLLRKYVAFDINNGHAGLSISPHAHLLTDEALLAAAVKL</sequence>
<organism evidence="2">
    <name type="scientific">Tanacetum cinerariifolium</name>
    <name type="common">Dalmatian daisy</name>
    <name type="synonym">Chrysanthemum cinerariifolium</name>
    <dbReference type="NCBI Taxonomy" id="118510"/>
    <lineage>
        <taxon>Eukaryota</taxon>
        <taxon>Viridiplantae</taxon>
        <taxon>Streptophyta</taxon>
        <taxon>Embryophyta</taxon>
        <taxon>Tracheophyta</taxon>
        <taxon>Spermatophyta</taxon>
        <taxon>Magnoliopsida</taxon>
        <taxon>eudicotyledons</taxon>
        <taxon>Gunneridae</taxon>
        <taxon>Pentapetalae</taxon>
        <taxon>asterids</taxon>
        <taxon>campanulids</taxon>
        <taxon>Asterales</taxon>
        <taxon>Asteraceae</taxon>
        <taxon>Asteroideae</taxon>
        <taxon>Anthemideae</taxon>
        <taxon>Anthemidinae</taxon>
        <taxon>Tanacetum</taxon>
    </lineage>
</organism>
<name>A0A699X465_TANCI</name>
<gene>
    <name evidence="2" type="ORF">Tci_926524</name>
</gene>
<evidence type="ECO:0000256" key="1">
    <source>
        <dbReference type="SAM" id="MobiDB-lite"/>
    </source>
</evidence>
<evidence type="ECO:0000313" key="2">
    <source>
        <dbReference type="EMBL" id="GFD54555.1"/>
    </source>
</evidence>
<accession>A0A699X465</accession>
<comment type="caution">
    <text evidence="2">The sequence shown here is derived from an EMBL/GenBank/DDBJ whole genome shotgun (WGS) entry which is preliminary data.</text>
</comment>
<proteinExistence type="predicted"/>
<dbReference type="AlphaFoldDB" id="A0A699X465"/>
<reference evidence="2" key="1">
    <citation type="journal article" date="2019" name="Sci. Rep.">
        <title>Draft genome of Tanacetum cinerariifolium, the natural source of mosquito coil.</title>
        <authorList>
            <person name="Yamashiro T."/>
            <person name="Shiraishi A."/>
            <person name="Satake H."/>
            <person name="Nakayama K."/>
        </authorList>
    </citation>
    <scope>NUCLEOTIDE SEQUENCE</scope>
</reference>
<feature type="non-terminal residue" evidence="2">
    <location>
        <position position="1"/>
    </location>
</feature>
<feature type="region of interest" description="Disordered" evidence="1">
    <location>
        <begin position="1"/>
        <end position="44"/>
    </location>
</feature>
<feature type="non-terminal residue" evidence="2">
    <location>
        <position position="97"/>
    </location>
</feature>
<protein>
    <submittedName>
        <fullName evidence="2">Uncharacterized protein</fullName>
    </submittedName>
</protein>